<evidence type="ECO:0000313" key="2">
    <source>
        <dbReference type="Proteomes" id="UP001283361"/>
    </source>
</evidence>
<evidence type="ECO:0000313" key="1">
    <source>
        <dbReference type="EMBL" id="KAK3752897.1"/>
    </source>
</evidence>
<keyword evidence="2" id="KW-1185">Reference proteome</keyword>
<protein>
    <submittedName>
        <fullName evidence="1">Uncharacterized protein</fullName>
    </submittedName>
</protein>
<reference evidence="1" key="1">
    <citation type="journal article" date="2023" name="G3 (Bethesda)">
        <title>A reference genome for the long-term kleptoplast-retaining sea slug Elysia crispata morphotype clarki.</title>
        <authorList>
            <person name="Eastman K.E."/>
            <person name="Pendleton A.L."/>
            <person name="Shaikh M.A."/>
            <person name="Suttiyut T."/>
            <person name="Ogas R."/>
            <person name="Tomko P."/>
            <person name="Gavelis G."/>
            <person name="Widhalm J.R."/>
            <person name="Wisecaver J.H."/>
        </authorList>
    </citation>
    <scope>NUCLEOTIDE SEQUENCE</scope>
    <source>
        <strain evidence="1">ECLA1</strain>
    </source>
</reference>
<dbReference type="EMBL" id="JAWDGP010005734">
    <property type="protein sequence ID" value="KAK3752897.1"/>
    <property type="molecule type" value="Genomic_DNA"/>
</dbReference>
<dbReference type="Proteomes" id="UP001283361">
    <property type="component" value="Unassembled WGS sequence"/>
</dbReference>
<comment type="caution">
    <text evidence="1">The sequence shown here is derived from an EMBL/GenBank/DDBJ whole genome shotgun (WGS) entry which is preliminary data.</text>
</comment>
<name>A0AAE0YP98_9GAST</name>
<organism evidence="1 2">
    <name type="scientific">Elysia crispata</name>
    <name type="common">lettuce slug</name>
    <dbReference type="NCBI Taxonomy" id="231223"/>
    <lineage>
        <taxon>Eukaryota</taxon>
        <taxon>Metazoa</taxon>
        <taxon>Spiralia</taxon>
        <taxon>Lophotrochozoa</taxon>
        <taxon>Mollusca</taxon>
        <taxon>Gastropoda</taxon>
        <taxon>Heterobranchia</taxon>
        <taxon>Euthyneura</taxon>
        <taxon>Panpulmonata</taxon>
        <taxon>Sacoglossa</taxon>
        <taxon>Placobranchoidea</taxon>
        <taxon>Plakobranchidae</taxon>
        <taxon>Elysia</taxon>
    </lineage>
</organism>
<dbReference type="AlphaFoldDB" id="A0AAE0YP98"/>
<sequence>MFARGFDGQSFDCLNLSNHCYWSLAWGEASLNSLFDSYRHGKFEMILISIKMFSLQHPKDQATGKNCVFLLQNYNAWLEFKAGGSCLYSNNNDAGRLFNSREESLYNSTGH</sequence>
<proteinExistence type="predicted"/>
<accession>A0AAE0YP98</accession>
<gene>
    <name evidence="1" type="ORF">RRG08_009118</name>
</gene>